<dbReference type="InterPro" id="IPR005828">
    <property type="entry name" value="MFS_sugar_transport-like"/>
</dbReference>
<gene>
    <name evidence="10" type="ORF">GRS66_000552</name>
</gene>
<dbReference type="PRINTS" id="PR00171">
    <property type="entry name" value="SUGRTRNSPORT"/>
</dbReference>
<feature type="region of interest" description="Disordered" evidence="7">
    <location>
        <begin position="562"/>
        <end position="587"/>
    </location>
</feature>
<dbReference type="GO" id="GO:0005351">
    <property type="term" value="F:carbohydrate:proton symporter activity"/>
    <property type="evidence" value="ECO:0007669"/>
    <property type="project" value="TreeGrafter"/>
</dbReference>
<feature type="transmembrane region" description="Helical" evidence="8">
    <location>
        <begin position="441"/>
        <end position="460"/>
    </location>
</feature>
<feature type="region of interest" description="Disordered" evidence="7">
    <location>
        <begin position="658"/>
        <end position="687"/>
    </location>
</feature>
<dbReference type="Proteomes" id="UP000501346">
    <property type="component" value="Chromosome ScIV"/>
</dbReference>
<dbReference type="GO" id="GO:0016020">
    <property type="term" value="C:membrane"/>
    <property type="evidence" value="ECO:0007669"/>
    <property type="project" value="UniProtKB-SubCell"/>
</dbReference>
<dbReference type="OrthoDB" id="648285at2759"/>
<evidence type="ECO:0000256" key="2">
    <source>
        <dbReference type="ARBA" id="ARBA00010992"/>
    </source>
</evidence>
<dbReference type="InterPro" id="IPR005829">
    <property type="entry name" value="Sugar_transporter_CS"/>
</dbReference>
<keyword evidence="11" id="KW-1185">Reference proteome</keyword>
<name>A0A6C1DMP5_SACPS</name>
<feature type="transmembrane region" description="Helical" evidence="8">
    <location>
        <begin position="252"/>
        <end position="277"/>
    </location>
</feature>
<dbReference type="PROSITE" id="PS00217">
    <property type="entry name" value="SUGAR_TRANSPORT_2"/>
    <property type="match status" value="1"/>
</dbReference>
<evidence type="ECO:0000256" key="4">
    <source>
        <dbReference type="ARBA" id="ARBA00022692"/>
    </source>
</evidence>
<organism evidence="10 11">
    <name type="scientific">Saccharomyces pastorianus</name>
    <name type="common">Lager yeast</name>
    <name type="synonym">Saccharomyces cerevisiae x Saccharomyces eubayanus</name>
    <dbReference type="NCBI Taxonomy" id="27292"/>
    <lineage>
        <taxon>Eukaryota</taxon>
        <taxon>Fungi</taxon>
        <taxon>Dikarya</taxon>
        <taxon>Ascomycota</taxon>
        <taxon>Saccharomycotina</taxon>
        <taxon>Saccharomycetes</taxon>
        <taxon>Saccharomycetales</taxon>
        <taxon>Saccharomycetaceae</taxon>
        <taxon>Saccharomyces</taxon>
    </lineage>
</organism>
<evidence type="ECO:0000256" key="5">
    <source>
        <dbReference type="ARBA" id="ARBA00022989"/>
    </source>
</evidence>
<feature type="transmembrane region" description="Helical" evidence="8">
    <location>
        <begin position="533"/>
        <end position="552"/>
    </location>
</feature>
<keyword evidence="3" id="KW-0813">Transport</keyword>
<keyword evidence="4 8" id="KW-0812">Transmembrane</keyword>
<dbReference type="PROSITE" id="PS50850">
    <property type="entry name" value="MFS"/>
    <property type="match status" value="1"/>
</dbReference>
<dbReference type="AlphaFoldDB" id="A0A6C1DMP5"/>
<evidence type="ECO:0000259" key="9">
    <source>
        <dbReference type="PROSITE" id="PS50850"/>
    </source>
</evidence>
<evidence type="ECO:0000256" key="8">
    <source>
        <dbReference type="SAM" id="Phobius"/>
    </source>
</evidence>
<evidence type="ECO:0000313" key="11">
    <source>
        <dbReference type="Proteomes" id="UP000501346"/>
    </source>
</evidence>
<comment type="similarity">
    <text evidence="2">Belongs to the major facilitator superfamily. Sugar transporter (TC 2.A.1.1) family.</text>
</comment>
<protein>
    <recommendedName>
        <fullName evidence="9">Major facilitator superfamily (MFS) profile domain-containing protein</fullName>
    </recommendedName>
</protein>
<feature type="transmembrane region" description="Helical" evidence="8">
    <location>
        <begin position="161"/>
        <end position="181"/>
    </location>
</feature>
<feature type="domain" description="Major facilitator superfamily (MFS) profile" evidence="9">
    <location>
        <begin position="123"/>
        <end position="556"/>
    </location>
</feature>
<reference evidence="10 11" key="1">
    <citation type="journal article" date="2019" name="BMC Genomics">
        <title>Chromosome level assembly and comparative genome analysis confirm lager-brewing yeasts originated from a single hybridization.</title>
        <authorList>
            <person name="Salazar A.N."/>
            <person name="Gorter de Vries A.R."/>
            <person name="van den Broek M."/>
            <person name="Brouwers N."/>
            <person name="de la Torre Cortes P."/>
            <person name="Kuijpers N.G.A."/>
            <person name="Daran J.G."/>
            <person name="Abeel T."/>
        </authorList>
    </citation>
    <scope>NUCLEOTIDE SEQUENCE [LARGE SCALE GENOMIC DNA]</scope>
    <source>
        <strain evidence="10 11">CBS 1483</strain>
    </source>
</reference>
<proteinExistence type="inferred from homology"/>
<feature type="transmembrane region" description="Helical" evidence="8">
    <location>
        <begin position="503"/>
        <end position="526"/>
    </location>
</feature>
<dbReference type="FunFam" id="1.20.1250.20:FF:000757">
    <property type="entry name" value="YDL199C-like protein"/>
    <property type="match status" value="1"/>
</dbReference>
<evidence type="ECO:0000256" key="6">
    <source>
        <dbReference type="ARBA" id="ARBA00023136"/>
    </source>
</evidence>
<feature type="compositionally biased region" description="Polar residues" evidence="7">
    <location>
        <begin position="660"/>
        <end position="673"/>
    </location>
</feature>
<dbReference type="PANTHER" id="PTHR48022:SF73">
    <property type="entry name" value="METABOLITE TRANSPORT PROTEIN YDL199C-RELATED"/>
    <property type="match status" value="1"/>
</dbReference>
<feature type="transmembrane region" description="Helical" evidence="8">
    <location>
        <begin position="467"/>
        <end position="483"/>
    </location>
</feature>
<dbReference type="EMBL" id="CP048985">
    <property type="protein sequence ID" value="QID78346.1"/>
    <property type="molecule type" value="Genomic_DNA"/>
</dbReference>
<feature type="region of interest" description="Disordered" evidence="7">
    <location>
        <begin position="1"/>
        <end position="22"/>
    </location>
</feature>
<accession>A0A6C1DMP5</accession>
<comment type="subcellular location">
    <subcellularLocation>
        <location evidence="1">Membrane</location>
        <topology evidence="1">Multi-pass membrane protein</topology>
    </subcellularLocation>
</comment>
<feature type="transmembrane region" description="Helical" evidence="8">
    <location>
        <begin position="193"/>
        <end position="212"/>
    </location>
</feature>
<feature type="transmembrane region" description="Helical" evidence="8">
    <location>
        <begin position="409"/>
        <end position="429"/>
    </location>
</feature>
<evidence type="ECO:0000256" key="7">
    <source>
        <dbReference type="SAM" id="MobiDB-lite"/>
    </source>
</evidence>
<dbReference type="InterPro" id="IPR036259">
    <property type="entry name" value="MFS_trans_sf"/>
</dbReference>
<dbReference type="InterPro" id="IPR003663">
    <property type="entry name" value="Sugar/inositol_transpt"/>
</dbReference>
<sequence length="687" mass="77476">MKPPLNMSRSNKPLTQEANSSAHIDRAHQLAQDFNSKQDDTALTSLPHKNPDIFRFENNITAHSSRRGSLYRDSDATVVLPLSEHTPRLSMDDPYRQLLQQAEISQLRSKKKRHSSRVLRTSFISFVVLVSSLSGLDQGLISGNVMTLSFQKYFHYPLTSPLGNIVSIVNLGAFMASLFVYSGILEPCSRKKMLQISTMIYSLGAIVQVLALNQWCLLLGRFLLGVGMGFAFSMVIIYQFEFPLPYIRKRTLISIQCISSVIAYSFGIWINCAFRYLGFAWKYPLSTHVALGIILNLMSFYLILESPSWLLKQKNDVEALVLISNVFDDGNFEENQTQLKFRVLKRDILLKSHLQKNSYPYAYILKDFSSIIKLLIGFQLLTRTNGVDAFLYYSPLILQQMGRGERKSIYLTGLNALIYSIVILAYVPLVLRKRKEKTNVLLGSIVMCVLLFTISFTDWFPKSTTRYISILFAVFLFTHFISWDSIGWVMTIELLPHLSQAPVILLVSNFYWIFKWFVSLITPILIDRLSWKFYLIPSLSSFISIIFVLKIFPIETRDEGLDSDDDSTGNGSGNHDDVFDDTGSEFSSSPSFSAYQINTLGSSIKQNNQAYSSIQNEQILPKNGNLSNQTHGSAQNVYFITSDSGPSRTGEFFSFHNRTDPNISDNIAANKPSSGGGQNSPGDMAVA</sequence>
<keyword evidence="6 8" id="KW-0472">Membrane</keyword>
<dbReference type="PANTHER" id="PTHR48022">
    <property type="entry name" value="PLASTIDIC GLUCOSE TRANSPORTER 4"/>
    <property type="match status" value="1"/>
</dbReference>
<evidence type="ECO:0000256" key="1">
    <source>
        <dbReference type="ARBA" id="ARBA00004141"/>
    </source>
</evidence>
<dbReference type="InterPro" id="IPR050360">
    <property type="entry name" value="MFS_Sugar_Transporters"/>
</dbReference>
<feature type="compositionally biased region" description="Polar residues" evidence="7">
    <location>
        <begin position="7"/>
        <end position="22"/>
    </location>
</feature>
<feature type="transmembrane region" description="Helical" evidence="8">
    <location>
        <begin position="283"/>
        <end position="304"/>
    </location>
</feature>
<evidence type="ECO:0000313" key="10">
    <source>
        <dbReference type="EMBL" id="QID78346.1"/>
    </source>
</evidence>
<feature type="transmembrane region" description="Helical" evidence="8">
    <location>
        <begin position="118"/>
        <end position="141"/>
    </location>
</feature>
<evidence type="ECO:0000256" key="3">
    <source>
        <dbReference type="ARBA" id="ARBA00022448"/>
    </source>
</evidence>
<dbReference type="SUPFAM" id="SSF103473">
    <property type="entry name" value="MFS general substrate transporter"/>
    <property type="match status" value="1"/>
</dbReference>
<dbReference type="InterPro" id="IPR020846">
    <property type="entry name" value="MFS_dom"/>
</dbReference>
<feature type="transmembrane region" description="Helical" evidence="8">
    <location>
        <begin position="218"/>
        <end position="240"/>
    </location>
</feature>
<keyword evidence="5 8" id="KW-1133">Transmembrane helix</keyword>
<dbReference type="Pfam" id="PF00083">
    <property type="entry name" value="Sugar_tr"/>
    <property type="match status" value="1"/>
</dbReference>
<dbReference type="Gene3D" id="1.20.1250.20">
    <property type="entry name" value="MFS general substrate transporter like domains"/>
    <property type="match status" value="1"/>
</dbReference>